<keyword evidence="1" id="KW-0346">Stress response</keyword>
<accession>A0AAQ4EEV1</accession>
<sequence>MNRAQHAVLDASDMRKVAPPIETNPLRRVVCRSFYFLLFFFLASVASRSEAKKAWVLRNLSFRWRVVRLGLSVYAEAGWGALFASPVTQPYCGLERAEKTIRDAMSSLFTSSRLSDDLDDLRSRLNDQYSRLDREYRCYENRYHDIRRRLFDGSPLKPSVWTSLTNDSERFCLRLDVGHFDCDDLEVKTVDNQVIIHGKHGDRTDELGVISREFTRKCTLPKDVQPETVKCSITSDGFLIIEAPKRSDKPQGHERVVPITVVENSTTTTTNLGGGAGPSHQTAGGPGSTGKKTVTTSATTVTSGGGGTESRTSSSMHTVTTTSSKSSFLKNGMGPGVSTGAISKVK</sequence>
<dbReference type="PANTHER" id="PTHR45640">
    <property type="entry name" value="HEAT SHOCK PROTEIN HSP-12.2-RELATED"/>
    <property type="match status" value="1"/>
</dbReference>
<feature type="compositionally biased region" description="Low complexity" evidence="5">
    <location>
        <begin position="289"/>
        <end position="302"/>
    </location>
</feature>
<dbReference type="GO" id="GO:0042026">
    <property type="term" value="P:protein refolding"/>
    <property type="evidence" value="ECO:0007669"/>
    <property type="project" value="TreeGrafter"/>
</dbReference>
<dbReference type="Pfam" id="PF00011">
    <property type="entry name" value="HSP20"/>
    <property type="match status" value="1"/>
</dbReference>
<dbReference type="Proteomes" id="UP001321473">
    <property type="component" value="Unassembled WGS sequence"/>
</dbReference>
<dbReference type="PRINTS" id="PR00299">
    <property type="entry name" value="ACRYSTALLIN"/>
</dbReference>
<dbReference type="GO" id="GO:0005634">
    <property type="term" value="C:nucleus"/>
    <property type="evidence" value="ECO:0007669"/>
    <property type="project" value="TreeGrafter"/>
</dbReference>
<dbReference type="GO" id="GO:0051082">
    <property type="term" value="F:unfolded protein binding"/>
    <property type="evidence" value="ECO:0007669"/>
    <property type="project" value="TreeGrafter"/>
</dbReference>
<dbReference type="SUPFAM" id="SSF49764">
    <property type="entry name" value="HSP20-like chaperones"/>
    <property type="match status" value="1"/>
</dbReference>
<keyword evidence="4" id="KW-0175">Coiled coil</keyword>
<keyword evidence="8" id="KW-1185">Reference proteome</keyword>
<dbReference type="PANTHER" id="PTHR45640:SF13">
    <property type="entry name" value="HEAT SHOCK PROTEIN 22-RELATED"/>
    <property type="match status" value="1"/>
</dbReference>
<dbReference type="CDD" id="cd06526">
    <property type="entry name" value="metazoan_ACD"/>
    <property type="match status" value="1"/>
</dbReference>
<proteinExistence type="inferred from homology"/>
<evidence type="ECO:0000256" key="1">
    <source>
        <dbReference type="ARBA" id="ARBA00023016"/>
    </source>
</evidence>
<gene>
    <name evidence="7" type="ORF">V5799_012168</name>
</gene>
<dbReference type="EMBL" id="JARKHS020017102">
    <property type="protein sequence ID" value="KAK8773307.1"/>
    <property type="molecule type" value="Genomic_DNA"/>
</dbReference>
<evidence type="ECO:0000259" key="6">
    <source>
        <dbReference type="PROSITE" id="PS01031"/>
    </source>
</evidence>
<evidence type="ECO:0000256" key="5">
    <source>
        <dbReference type="SAM" id="MobiDB-lite"/>
    </source>
</evidence>
<dbReference type="InterPro" id="IPR001436">
    <property type="entry name" value="Alpha-crystallin/sHSP_animal"/>
</dbReference>
<feature type="coiled-coil region" evidence="4">
    <location>
        <begin position="115"/>
        <end position="149"/>
    </location>
</feature>
<name>A0AAQ4EEV1_AMBAM</name>
<dbReference type="InterPro" id="IPR002068">
    <property type="entry name" value="A-crystallin/Hsp20_dom"/>
</dbReference>
<dbReference type="PROSITE" id="PS01031">
    <property type="entry name" value="SHSP"/>
    <property type="match status" value="1"/>
</dbReference>
<reference evidence="7 8" key="1">
    <citation type="journal article" date="2023" name="Arcadia Sci">
        <title>De novo assembly of a long-read Amblyomma americanum tick genome.</title>
        <authorList>
            <person name="Chou S."/>
            <person name="Poskanzer K.E."/>
            <person name="Rollins M."/>
            <person name="Thuy-Boun P.S."/>
        </authorList>
    </citation>
    <scope>NUCLEOTIDE SEQUENCE [LARGE SCALE GENOMIC DNA]</scope>
    <source>
        <strain evidence="7">F_SG_1</strain>
        <tissue evidence="7">Salivary glands</tissue>
    </source>
</reference>
<protein>
    <recommendedName>
        <fullName evidence="6">SHSP domain-containing protein</fullName>
    </recommendedName>
</protein>
<evidence type="ECO:0000256" key="3">
    <source>
        <dbReference type="RuleBase" id="RU003616"/>
    </source>
</evidence>
<dbReference type="Gene3D" id="2.60.40.790">
    <property type="match status" value="1"/>
</dbReference>
<comment type="caution">
    <text evidence="7">The sequence shown here is derived from an EMBL/GenBank/DDBJ whole genome shotgun (WGS) entry which is preliminary data.</text>
</comment>
<dbReference type="GO" id="GO:0009408">
    <property type="term" value="P:response to heat"/>
    <property type="evidence" value="ECO:0007669"/>
    <property type="project" value="TreeGrafter"/>
</dbReference>
<organism evidence="7 8">
    <name type="scientific">Amblyomma americanum</name>
    <name type="common">Lone star tick</name>
    <dbReference type="NCBI Taxonomy" id="6943"/>
    <lineage>
        <taxon>Eukaryota</taxon>
        <taxon>Metazoa</taxon>
        <taxon>Ecdysozoa</taxon>
        <taxon>Arthropoda</taxon>
        <taxon>Chelicerata</taxon>
        <taxon>Arachnida</taxon>
        <taxon>Acari</taxon>
        <taxon>Parasitiformes</taxon>
        <taxon>Ixodida</taxon>
        <taxon>Ixodoidea</taxon>
        <taxon>Ixodidae</taxon>
        <taxon>Amblyomminae</taxon>
        <taxon>Amblyomma</taxon>
    </lineage>
</organism>
<evidence type="ECO:0000256" key="4">
    <source>
        <dbReference type="SAM" id="Coils"/>
    </source>
</evidence>
<evidence type="ECO:0000256" key="2">
    <source>
        <dbReference type="PROSITE-ProRule" id="PRU00285"/>
    </source>
</evidence>
<evidence type="ECO:0000313" key="7">
    <source>
        <dbReference type="EMBL" id="KAK8773307.1"/>
    </source>
</evidence>
<dbReference type="AlphaFoldDB" id="A0AAQ4EEV1"/>
<dbReference type="GO" id="GO:0005737">
    <property type="term" value="C:cytoplasm"/>
    <property type="evidence" value="ECO:0007669"/>
    <property type="project" value="TreeGrafter"/>
</dbReference>
<feature type="compositionally biased region" description="Low complexity" evidence="5">
    <location>
        <begin position="309"/>
        <end position="327"/>
    </location>
</feature>
<dbReference type="InterPro" id="IPR008978">
    <property type="entry name" value="HSP20-like_chaperone"/>
</dbReference>
<feature type="region of interest" description="Disordered" evidence="5">
    <location>
        <begin position="266"/>
        <end position="346"/>
    </location>
</feature>
<evidence type="ECO:0000313" key="8">
    <source>
        <dbReference type="Proteomes" id="UP001321473"/>
    </source>
</evidence>
<comment type="similarity">
    <text evidence="2 3">Belongs to the small heat shock protein (HSP20) family.</text>
</comment>
<feature type="domain" description="SHSP" evidence="6">
    <location>
        <begin position="151"/>
        <end position="262"/>
    </location>
</feature>